<organism evidence="6 7">
    <name type="scientific">Venturia nashicola</name>
    <dbReference type="NCBI Taxonomy" id="86259"/>
    <lineage>
        <taxon>Eukaryota</taxon>
        <taxon>Fungi</taxon>
        <taxon>Dikarya</taxon>
        <taxon>Ascomycota</taxon>
        <taxon>Pezizomycotina</taxon>
        <taxon>Dothideomycetes</taxon>
        <taxon>Pleosporomycetidae</taxon>
        <taxon>Venturiales</taxon>
        <taxon>Venturiaceae</taxon>
        <taxon>Venturia</taxon>
    </lineage>
</organism>
<dbReference type="GO" id="GO:0000324">
    <property type="term" value="C:fungal-type vacuole"/>
    <property type="evidence" value="ECO:0007669"/>
    <property type="project" value="TreeGrafter"/>
</dbReference>
<dbReference type="InterPro" id="IPR001461">
    <property type="entry name" value="Aspartic_peptidase_A1"/>
</dbReference>
<evidence type="ECO:0000256" key="4">
    <source>
        <dbReference type="RuleBase" id="RU000454"/>
    </source>
</evidence>
<feature type="active site" evidence="3">
    <location>
        <position position="321"/>
    </location>
</feature>
<dbReference type="Pfam" id="PF00026">
    <property type="entry name" value="Asp"/>
    <property type="match status" value="1"/>
</dbReference>
<dbReference type="SUPFAM" id="SSF50630">
    <property type="entry name" value="Acid proteases"/>
    <property type="match status" value="1"/>
</dbReference>
<dbReference type="InterPro" id="IPR001969">
    <property type="entry name" value="Aspartic_peptidase_AS"/>
</dbReference>
<dbReference type="InterPro" id="IPR034164">
    <property type="entry name" value="Pepsin-like_dom"/>
</dbReference>
<dbReference type="CDD" id="cd05471">
    <property type="entry name" value="pepsin_like"/>
    <property type="match status" value="1"/>
</dbReference>
<dbReference type="GO" id="GO:0004190">
    <property type="term" value="F:aspartic-type endopeptidase activity"/>
    <property type="evidence" value="ECO:0007669"/>
    <property type="project" value="UniProtKB-KW"/>
</dbReference>
<dbReference type="PROSITE" id="PS51767">
    <property type="entry name" value="PEPTIDASE_A1"/>
    <property type="match status" value="1"/>
</dbReference>
<dbReference type="InterPro" id="IPR021109">
    <property type="entry name" value="Peptidase_aspartic_dom_sf"/>
</dbReference>
<reference evidence="6 7" key="1">
    <citation type="submission" date="2019-04" db="EMBL/GenBank/DDBJ databases">
        <title>High contiguity whole genome sequence and gene annotation resource for two Venturia nashicola isolates.</title>
        <authorList>
            <person name="Prokchorchik M."/>
            <person name="Won K."/>
            <person name="Lee Y."/>
            <person name="Choi E.D."/>
            <person name="Segonzac C."/>
            <person name="Sohn K.H."/>
        </authorList>
    </citation>
    <scope>NUCLEOTIDE SEQUENCE [LARGE SCALE GENOMIC DNA]</scope>
    <source>
        <strain evidence="6 7">PRI2</strain>
    </source>
</reference>
<keyword evidence="4" id="KW-0378">Hydrolase</keyword>
<dbReference type="Gene3D" id="2.40.70.10">
    <property type="entry name" value="Acid Proteases"/>
    <property type="match status" value="2"/>
</dbReference>
<keyword evidence="7" id="KW-1185">Reference proteome</keyword>
<proteinExistence type="inferred from homology"/>
<keyword evidence="4" id="KW-0645">Protease</keyword>
<dbReference type="EMBL" id="SNSC02000002">
    <property type="protein sequence ID" value="TID26435.1"/>
    <property type="molecule type" value="Genomic_DNA"/>
</dbReference>
<protein>
    <submittedName>
        <fullName evidence="6">Aspartic peptidase domain-containing protein</fullName>
    </submittedName>
</protein>
<accession>A0A4Z1PQM9</accession>
<dbReference type="STRING" id="86259.A0A4Z1PQM9"/>
<comment type="caution">
    <text evidence="6">The sequence shown here is derived from an EMBL/GenBank/DDBJ whole genome shotgun (WGS) entry which is preliminary data.</text>
</comment>
<dbReference type="GO" id="GO:0006508">
    <property type="term" value="P:proteolysis"/>
    <property type="evidence" value="ECO:0007669"/>
    <property type="project" value="UniProtKB-KW"/>
</dbReference>
<feature type="active site" evidence="3">
    <location>
        <position position="69"/>
    </location>
</feature>
<evidence type="ECO:0000313" key="6">
    <source>
        <dbReference type="EMBL" id="TID26435.1"/>
    </source>
</evidence>
<dbReference type="PANTHER" id="PTHR47966:SF47">
    <property type="entry name" value="ENDOPEPTIDASE, PUTATIVE (AFU_ORTHOLOGUE AFUA_3G01220)-RELATED"/>
    <property type="match status" value="1"/>
</dbReference>
<gene>
    <name evidence="6" type="ORF">E6O75_ATG00928</name>
</gene>
<comment type="similarity">
    <text evidence="1 4">Belongs to the peptidase A1 family.</text>
</comment>
<sequence length="430" mass="46767">MTRIAVTSNVIPLIARRGKPLSRQYLTAYHSRHSKRSLPGEAPINSAQNGIVYLTPISFGNQSFLSVLDTGSADTWLVDEKFSCLDVYSRKPLARADCKFGPAFDSSASPSFKQVPDQHFNITYGDGEFLTGVIGNEDVTLAGIKVRNQTVAVVDYGAWTGDTKSSGLIGLAYPFATRAYTGNITRLQRRGVRVPYDPIFTTMWKKGLTAPLFSVALGRTNDEQGVLAMGGLPGYPIKYESTFVSTPIEYTTITSTLSINASTPAGSQSEYILYTIKPDNFAFAPQNSAQNITHNTTLKHGPGPIRQTVTTHATNGKAIIDTGTTLIFVPDSLANKINACFTPPSRFDRRNQAYLVDCNAAPPRLGLTISGTTFWMDPKELVQKVENETFCLSAVQDGGNGTMIVGDVWMKSVVSVFDVGAAEMRFAKRL</sequence>
<dbReference type="AlphaFoldDB" id="A0A4Z1PQM9"/>
<dbReference type="PROSITE" id="PS00141">
    <property type="entry name" value="ASP_PROTEASE"/>
    <property type="match status" value="1"/>
</dbReference>
<evidence type="ECO:0000256" key="2">
    <source>
        <dbReference type="ARBA" id="ARBA00022750"/>
    </source>
</evidence>
<feature type="domain" description="Peptidase A1" evidence="5">
    <location>
        <begin position="53"/>
        <end position="427"/>
    </location>
</feature>
<dbReference type="PANTHER" id="PTHR47966">
    <property type="entry name" value="BETA-SITE APP-CLEAVING ENZYME, ISOFORM A-RELATED"/>
    <property type="match status" value="1"/>
</dbReference>
<dbReference type="Proteomes" id="UP000298493">
    <property type="component" value="Unassembled WGS sequence"/>
</dbReference>
<dbReference type="PRINTS" id="PR00792">
    <property type="entry name" value="PEPSIN"/>
</dbReference>
<name>A0A4Z1PQM9_9PEZI</name>
<evidence type="ECO:0000256" key="3">
    <source>
        <dbReference type="PIRSR" id="PIRSR601461-1"/>
    </source>
</evidence>
<evidence type="ECO:0000313" key="7">
    <source>
        <dbReference type="Proteomes" id="UP000298493"/>
    </source>
</evidence>
<keyword evidence="2 4" id="KW-0064">Aspartyl protease</keyword>
<dbReference type="InterPro" id="IPR033121">
    <property type="entry name" value="PEPTIDASE_A1"/>
</dbReference>
<evidence type="ECO:0000259" key="5">
    <source>
        <dbReference type="PROSITE" id="PS51767"/>
    </source>
</evidence>
<evidence type="ECO:0000256" key="1">
    <source>
        <dbReference type="ARBA" id="ARBA00007447"/>
    </source>
</evidence>